<reference evidence="2 3" key="1">
    <citation type="submission" date="2018-10" db="EMBL/GenBank/DDBJ databases">
        <title>Genome assembly for a Yunnan-Guizhou Plateau 3E fish, Anabarilius grahami (Regan), and its evolutionary and genetic applications.</title>
        <authorList>
            <person name="Jiang W."/>
        </authorList>
    </citation>
    <scope>NUCLEOTIDE SEQUENCE [LARGE SCALE GENOMIC DNA]</scope>
    <source>
        <strain evidence="2">AG-KIZ</strain>
        <tissue evidence="2">Muscle</tissue>
    </source>
</reference>
<feature type="region of interest" description="Disordered" evidence="1">
    <location>
        <begin position="1"/>
        <end position="30"/>
    </location>
</feature>
<dbReference type="Proteomes" id="UP000281406">
    <property type="component" value="Unassembled WGS sequence"/>
</dbReference>
<dbReference type="EMBL" id="RJVU01008827">
    <property type="protein sequence ID" value="ROL53490.1"/>
    <property type="molecule type" value="Genomic_DNA"/>
</dbReference>
<accession>A0A3N0Z4S2</accession>
<feature type="compositionally biased region" description="Low complexity" evidence="1">
    <location>
        <begin position="90"/>
        <end position="100"/>
    </location>
</feature>
<feature type="region of interest" description="Disordered" evidence="1">
    <location>
        <begin position="59"/>
        <end position="145"/>
    </location>
</feature>
<keyword evidence="3" id="KW-1185">Reference proteome</keyword>
<comment type="caution">
    <text evidence="2">The sequence shown here is derived from an EMBL/GenBank/DDBJ whole genome shotgun (WGS) entry which is preliminary data.</text>
</comment>
<sequence length="145" mass="16042">MTSHVPAYRKLQRHLSVEAAETEDSPPQSPAFEELLEVVTRAVAKLNIEWPSEKGKKGRFILGSKENGYGMMPRVEESRGAAARDQPHMSVVSSSLLQQQKESVASHAPPQRAWGTRQQSQPKSSKPKTDLRAVIQARKASGKRS</sequence>
<organism evidence="2 3">
    <name type="scientific">Anabarilius grahami</name>
    <name type="common">Kanglang fish</name>
    <name type="synonym">Barilius grahami</name>
    <dbReference type="NCBI Taxonomy" id="495550"/>
    <lineage>
        <taxon>Eukaryota</taxon>
        <taxon>Metazoa</taxon>
        <taxon>Chordata</taxon>
        <taxon>Craniata</taxon>
        <taxon>Vertebrata</taxon>
        <taxon>Euteleostomi</taxon>
        <taxon>Actinopterygii</taxon>
        <taxon>Neopterygii</taxon>
        <taxon>Teleostei</taxon>
        <taxon>Ostariophysi</taxon>
        <taxon>Cypriniformes</taxon>
        <taxon>Xenocyprididae</taxon>
        <taxon>Xenocypridinae</taxon>
        <taxon>Xenocypridinae incertae sedis</taxon>
        <taxon>Anabarilius</taxon>
    </lineage>
</organism>
<gene>
    <name evidence="2" type="ORF">DPX16_20029</name>
</gene>
<evidence type="ECO:0000313" key="2">
    <source>
        <dbReference type="EMBL" id="ROL53490.1"/>
    </source>
</evidence>
<dbReference type="AlphaFoldDB" id="A0A3N0Z4S2"/>
<protein>
    <submittedName>
        <fullName evidence="2">Uncharacterized protein</fullName>
    </submittedName>
</protein>
<evidence type="ECO:0000256" key="1">
    <source>
        <dbReference type="SAM" id="MobiDB-lite"/>
    </source>
</evidence>
<evidence type="ECO:0000313" key="3">
    <source>
        <dbReference type="Proteomes" id="UP000281406"/>
    </source>
</evidence>
<proteinExistence type="predicted"/>
<name>A0A3N0Z4S2_ANAGA</name>